<feature type="domain" description="Peptidase M48" evidence="8">
    <location>
        <begin position="206"/>
        <end position="409"/>
    </location>
</feature>
<feature type="transmembrane region" description="Helical" evidence="7">
    <location>
        <begin position="6"/>
        <end position="24"/>
    </location>
</feature>
<dbReference type="Pfam" id="PF01435">
    <property type="entry name" value="Peptidase_M48"/>
    <property type="match status" value="1"/>
</dbReference>
<gene>
    <name evidence="10" type="ORF">QQ020_19930</name>
</gene>
<comment type="caution">
    <text evidence="10">The sequence shown here is derived from an EMBL/GenBank/DDBJ whole genome shotgun (WGS) entry which is preliminary data.</text>
</comment>
<comment type="cofactor">
    <cofactor evidence="6">
        <name>Zn(2+)</name>
        <dbReference type="ChEBI" id="CHEBI:29105"/>
    </cofactor>
    <text evidence="6">Binds 1 zinc ion per subunit.</text>
</comment>
<keyword evidence="1 6" id="KW-0645">Protease</keyword>
<dbReference type="InterPro" id="IPR001915">
    <property type="entry name" value="Peptidase_M48"/>
</dbReference>
<dbReference type="Proteomes" id="UP001172083">
    <property type="component" value="Unassembled WGS sequence"/>
</dbReference>
<protein>
    <submittedName>
        <fullName evidence="10">M48 family metallopeptidase</fullName>
    </submittedName>
</protein>
<keyword evidence="5 6" id="KW-0482">Metalloprotease</keyword>
<keyword evidence="7" id="KW-0812">Transmembrane</keyword>
<dbReference type="InterPro" id="IPR032456">
    <property type="entry name" value="Peptidase_M48_N"/>
</dbReference>
<evidence type="ECO:0000256" key="1">
    <source>
        <dbReference type="ARBA" id="ARBA00022670"/>
    </source>
</evidence>
<keyword evidence="4 6" id="KW-0862">Zinc</keyword>
<feature type="transmembrane region" description="Helical" evidence="7">
    <location>
        <begin position="174"/>
        <end position="193"/>
    </location>
</feature>
<feature type="transmembrane region" description="Helical" evidence="7">
    <location>
        <begin position="62"/>
        <end position="83"/>
    </location>
</feature>
<keyword evidence="3 6" id="KW-0378">Hydrolase</keyword>
<dbReference type="Gene3D" id="3.30.2010.10">
    <property type="entry name" value="Metalloproteases ('zincins'), catalytic domain"/>
    <property type="match status" value="1"/>
</dbReference>
<keyword evidence="7" id="KW-0472">Membrane</keyword>
<evidence type="ECO:0000256" key="7">
    <source>
        <dbReference type="SAM" id="Phobius"/>
    </source>
</evidence>
<sequence length="416" mass="47563">MDAPVLLILILSFVTFDFILEQILDFLNLKHQKKEIPDDLKGIYDEEKYQQSLAYQKENTKLSFITSSLSFLLAFTLLATGGFGYIDSLLRNSIDNSDLLPLVYFGVLFLASDLLNTPFQWYHTFVIEEKFGFNKTTPKLFIIDKLKGYLIAFIIGGLLLWILIMLLNQLGEGFWIYFLLVIAVFMLFMNMFYTTLILPLFNKLTPLEDGALKQAIHNYSLQINFPIHNIFVIDGSKRSGKANAFFSGLGRKKKIVLYDTLINNHSIEELVAVLAHEVGHYKKRHIISGLALSVFQVAIMLFILSKMIFNEQLSLALGAEQWGIHLNLMAFTILYSPISRVTGLLMNVFSRKNEFEADAFATNTYDGDALKVALKKLSVDNLSNLLPHYLYVFFHYSHPPLLQRLKAIDLKQKQLS</sequence>
<dbReference type="CDD" id="cd07343">
    <property type="entry name" value="M48A_Zmpste24p_like"/>
    <property type="match status" value="1"/>
</dbReference>
<dbReference type="PANTHER" id="PTHR10120">
    <property type="entry name" value="CAAX PRENYL PROTEASE 1"/>
    <property type="match status" value="1"/>
</dbReference>
<evidence type="ECO:0000259" key="8">
    <source>
        <dbReference type="Pfam" id="PF01435"/>
    </source>
</evidence>
<evidence type="ECO:0000313" key="11">
    <source>
        <dbReference type="Proteomes" id="UP001172083"/>
    </source>
</evidence>
<keyword evidence="7" id="KW-1133">Transmembrane helix</keyword>
<name>A0ABT8L9B5_9BACT</name>
<accession>A0ABT8L9B5</accession>
<reference evidence="10" key="1">
    <citation type="submission" date="2023-06" db="EMBL/GenBank/DDBJ databases">
        <title>Genomic of Agaribacillus aureum.</title>
        <authorList>
            <person name="Wang G."/>
        </authorList>
    </citation>
    <scope>NUCLEOTIDE SEQUENCE</scope>
    <source>
        <strain evidence="10">BMA12</strain>
    </source>
</reference>
<evidence type="ECO:0000259" key="9">
    <source>
        <dbReference type="Pfam" id="PF16491"/>
    </source>
</evidence>
<dbReference type="InterPro" id="IPR027057">
    <property type="entry name" value="CAXX_Prtase_1"/>
</dbReference>
<feature type="domain" description="CAAX prenyl protease 1 N-terminal" evidence="9">
    <location>
        <begin position="28"/>
        <end position="203"/>
    </location>
</feature>
<evidence type="ECO:0000256" key="4">
    <source>
        <dbReference type="ARBA" id="ARBA00022833"/>
    </source>
</evidence>
<feature type="transmembrane region" description="Helical" evidence="7">
    <location>
        <begin position="286"/>
        <end position="304"/>
    </location>
</feature>
<dbReference type="RefSeq" id="WP_346759693.1">
    <property type="nucleotide sequence ID" value="NZ_JAUJEB010000004.1"/>
</dbReference>
<evidence type="ECO:0000256" key="2">
    <source>
        <dbReference type="ARBA" id="ARBA00022723"/>
    </source>
</evidence>
<feature type="transmembrane region" description="Helical" evidence="7">
    <location>
        <begin position="148"/>
        <end position="168"/>
    </location>
</feature>
<dbReference type="Pfam" id="PF16491">
    <property type="entry name" value="Peptidase_M48_N"/>
    <property type="match status" value="1"/>
</dbReference>
<keyword evidence="11" id="KW-1185">Reference proteome</keyword>
<evidence type="ECO:0000256" key="6">
    <source>
        <dbReference type="RuleBase" id="RU003983"/>
    </source>
</evidence>
<keyword evidence="2" id="KW-0479">Metal-binding</keyword>
<evidence type="ECO:0000313" key="10">
    <source>
        <dbReference type="EMBL" id="MDN5214359.1"/>
    </source>
</evidence>
<evidence type="ECO:0000256" key="5">
    <source>
        <dbReference type="ARBA" id="ARBA00023049"/>
    </source>
</evidence>
<dbReference type="EMBL" id="JAUJEB010000004">
    <property type="protein sequence ID" value="MDN5214359.1"/>
    <property type="molecule type" value="Genomic_DNA"/>
</dbReference>
<organism evidence="10 11">
    <name type="scientific">Agaribacillus aureus</name>
    <dbReference type="NCBI Taxonomy" id="3051825"/>
    <lineage>
        <taxon>Bacteria</taxon>
        <taxon>Pseudomonadati</taxon>
        <taxon>Bacteroidota</taxon>
        <taxon>Cytophagia</taxon>
        <taxon>Cytophagales</taxon>
        <taxon>Splendidivirgaceae</taxon>
        <taxon>Agaribacillus</taxon>
    </lineage>
</organism>
<comment type="similarity">
    <text evidence="6">Belongs to the peptidase M48 family.</text>
</comment>
<evidence type="ECO:0000256" key="3">
    <source>
        <dbReference type="ARBA" id="ARBA00022801"/>
    </source>
</evidence>
<proteinExistence type="inferred from homology"/>
<feature type="transmembrane region" description="Helical" evidence="7">
    <location>
        <begin position="103"/>
        <end position="127"/>
    </location>
</feature>